<evidence type="ECO:0000313" key="9">
    <source>
        <dbReference type="EMBL" id="KKM14505.1"/>
    </source>
</evidence>
<dbReference type="GO" id="GO:0022857">
    <property type="term" value="F:transmembrane transporter activity"/>
    <property type="evidence" value="ECO:0007669"/>
    <property type="project" value="TreeGrafter"/>
</dbReference>
<evidence type="ECO:0000256" key="1">
    <source>
        <dbReference type="ARBA" id="ARBA00004429"/>
    </source>
</evidence>
<comment type="caution">
    <text evidence="9">The sequence shown here is derived from an EMBL/GenBank/DDBJ whole genome shotgun (WGS) entry which is preliminary data.</text>
</comment>
<keyword evidence="4 7" id="KW-0812">Transmembrane</keyword>
<evidence type="ECO:0000259" key="8">
    <source>
        <dbReference type="Pfam" id="PF06808"/>
    </source>
</evidence>
<feature type="transmembrane region" description="Helical" evidence="7">
    <location>
        <begin position="356"/>
        <end position="381"/>
    </location>
</feature>
<evidence type="ECO:0000256" key="7">
    <source>
        <dbReference type="SAM" id="Phobius"/>
    </source>
</evidence>
<keyword evidence="3" id="KW-0997">Cell inner membrane</keyword>
<dbReference type="PANTHER" id="PTHR33362">
    <property type="entry name" value="SIALIC ACID TRAP TRANSPORTER PERMEASE PROTEIN SIAT-RELATED"/>
    <property type="match status" value="1"/>
</dbReference>
<evidence type="ECO:0000256" key="4">
    <source>
        <dbReference type="ARBA" id="ARBA00022692"/>
    </source>
</evidence>
<feature type="transmembrane region" description="Helical" evidence="7">
    <location>
        <begin position="273"/>
        <end position="295"/>
    </location>
</feature>
<dbReference type="AlphaFoldDB" id="A0A0F9KGV7"/>
<organism evidence="9">
    <name type="scientific">marine sediment metagenome</name>
    <dbReference type="NCBI Taxonomy" id="412755"/>
    <lineage>
        <taxon>unclassified sequences</taxon>
        <taxon>metagenomes</taxon>
        <taxon>ecological metagenomes</taxon>
    </lineage>
</organism>
<dbReference type="PANTHER" id="PTHR33362:SF3">
    <property type="entry name" value="SIALIC ACID TRAP TRANSPORTER PERMEASE PROTEIN SIAT"/>
    <property type="match status" value="1"/>
</dbReference>
<evidence type="ECO:0000256" key="6">
    <source>
        <dbReference type="ARBA" id="ARBA00023136"/>
    </source>
</evidence>
<feature type="transmembrane region" description="Helical" evidence="7">
    <location>
        <begin position="56"/>
        <end position="81"/>
    </location>
</feature>
<dbReference type="GO" id="GO:0005886">
    <property type="term" value="C:plasma membrane"/>
    <property type="evidence" value="ECO:0007669"/>
    <property type="project" value="UniProtKB-SubCell"/>
</dbReference>
<feature type="transmembrane region" description="Helical" evidence="7">
    <location>
        <begin position="315"/>
        <end position="344"/>
    </location>
</feature>
<feature type="transmembrane region" description="Helical" evidence="7">
    <location>
        <begin position="214"/>
        <end position="236"/>
    </location>
</feature>
<feature type="transmembrane region" description="Helical" evidence="7">
    <location>
        <begin position="242"/>
        <end position="261"/>
    </location>
</feature>
<dbReference type="PIRSF" id="PIRSF006066">
    <property type="entry name" value="HI0050"/>
    <property type="match status" value="1"/>
</dbReference>
<keyword evidence="6 7" id="KW-0472">Membrane</keyword>
<name>A0A0F9KGV7_9ZZZZ</name>
<proteinExistence type="predicted"/>
<feature type="transmembrane region" description="Helical" evidence="7">
    <location>
        <begin position="401"/>
        <end position="422"/>
    </location>
</feature>
<comment type="subcellular location">
    <subcellularLocation>
        <location evidence="1">Cell inner membrane</location>
        <topology evidence="1">Multi-pass membrane protein</topology>
    </subcellularLocation>
</comment>
<protein>
    <recommendedName>
        <fullName evidence="8">TRAP C4-dicarboxylate transport system permease DctM subunit domain-containing protein</fullName>
    </recommendedName>
</protein>
<feature type="transmembrane region" description="Helical" evidence="7">
    <location>
        <begin position="170"/>
        <end position="193"/>
    </location>
</feature>
<gene>
    <name evidence="9" type="ORF">LCGC14_1705460</name>
</gene>
<feature type="domain" description="TRAP C4-dicarboxylate transport system permease DctM subunit" evidence="8">
    <location>
        <begin position="9"/>
        <end position="417"/>
    </location>
</feature>
<sequence>MSLALTLWLAIFVLGFALGAPVAFSMIAASAVYFLVEGIPLDVVAETMVMGFNDKFVLLAVPLFIFTARVMNAGGITSRIFEFAGTMVGHMRGGLAQVNVVASIIFSGMTGSAIADASGLGLMEVRAMDDAGYDRPFSCAVTAASATIGPIIPPSIPMVIYAMLSGASVGALFLAGVVPGLLMGGAMMGLIAWQARRRGYSKGPRPTWAVFRTAFKKAFLSLMTPVILLGGIYTGAFTPTEAAAVAALYALILLAFVYREFGARQMYEVLRDVVESTGMLGFIIAGAFVFGHVVALEQLPARAAEFLLGITENRWALLLLLNVMFLVLGCFIDTMVLLLIVVPIVLPVAEAAGIDLVHFGVVLVLNMMIGLSTPPFGMLLFTITGLTRTPMGPVIREVLPFIVVLVGVLMLSTFVPGVVLWLPGLFGH</sequence>
<dbReference type="Pfam" id="PF06808">
    <property type="entry name" value="DctM"/>
    <property type="match status" value="1"/>
</dbReference>
<dbReference type="InterPro" id="IPR004681">
    <property type="entry name" value="TRAP_DctM"/>
</dbReference>
<evidence type="ECO:0000256" key="3">
    <source>
        <dbReference type="ARBA" id="ARBA00022519"/>
    </source>
</evidence>
<reference evidence="9" key="1">
    <citation type="journal article" date="2015" name="Nature">
        <title>Complex archaea that bridge the gap between prokaryotes and eukaryotes.</title>
        <authorList>
            <person name="Spang A."/>
            <person name="Saw J.H."/>
            <person name="Jorgensen S.L."/>
            <person name="Zaremba-Niedzwiedzka K."/>
            <person name="Martijn J."/>
            <person name="Lind A.E."/>
            <person name="van Eijk R."/>
            <person name="Schleper C."/>
            <person name="Guy L."/>
            <person name="Ettema T.J."/>
        </authorList>
    </citation>
    <scope>NUCLEOTIDE SEQUENCE</scope>
</reference>
<keyword evidence="5 7" id="KW-1133">Transmembrane helix</keyword>
<accession>A0A0F9KGV7</accession>
<evidence type="ECO:0000256" key="2">
    <source>
        <dbReference type="ARBA" id="ARBA00022475"/>
    </source>
</evidence>
<keyword evidence="2" id="KW-1003">Cell membrane</keyword>
<evidence type="ECO:0000256" key="5">
    <source>
        <dbReference type="ARBA" id="ARBA00022989"/>
    </source>
</evidence>
<dbReference type="EMBL" id="LAZR01015130">
    <property type="protein sequence ID" value="KKM14505.1"/>
    <property type="molecule type" value="Genomic_DNA"/>
</dbReference>
<feature type="transmembrane region" description="Helical" evidence="7">
    <location>
        <begin position="101"/>
        <end position="125"/>
    </location>
</feature>
<dbReference type="InterPro" id="IPR010656">
    <property type="entry name" value="DctM"/>
</dbReference>
<dbReference type="NCBIfam" id="TIGR00786">
    <property type="entry name" value="dctM"/>
    <property type="match status" value="1"/>
</dbReference>